<dbReference type="EMBL" id="JAUSUZ010000001">
    <property type="protein sequence ID" value="MDQ0367199.1"/>
    <property type="molecule type" value="Genomic_DNA"/>
</dbReference>
<name>A0AAE3W1S1_9ACTN</name>
<feature type="transmembrane region" description="Helical" evidence="9">
    <location>
        <begin position="106"/>
        <end position="127"/>
    </location>
</feature>
<dbReference type="PROSITE" id="PS01067">
    <property type="entry name" value="SECE_SEC61G"/>
    <property type="match status" value="1"/>
</dbReference>
<dbReference type="GO" id="GO:0005886">
    <property type="term" value="C:plasma membrane"/>
    <property type="evidence" value="ECO:0007669"/>
    <property type="project" value="UniProtKB-SubCell"/>
</dbReference>
<evidence type="ECO:0000256" key="8">
    <source>
        <dbReference type="ARBA" id="ARBA00023136"/>
    </source>
</evidence>
<comment type="caution">
    <text evidence="11">The sequence shown here is derived from an EMBL/GenBank/DDBJ whole genome shotgun (WGS) entry which is preliminary data.</text>
</comment>
<accession>A0AAE3W1S1</accession>
<dbReference type="PANTHER" id="PTHR33910">
    <property type="entry name" value="PROTEIN TRANSLOCASE SUBUNIT SECE"/>
    <property type="match status" value="1"/>
</dbReference>
<protein>
    <recommendedName>
        <fullName evidence="9">Protein translocase subunit SecE</fullName>
    </recommendedName>
</protein>
<dbReference type="AlphaFoldDB" id="A0AAE3W1S1"/>
<feature type="compositionally biased region" description="Basic and acidic residues" evidence="10">
    <location>
        <begin position="16"/>
        <end position="25"/>
    </location>
</feature>
<evidence type="ECO:0000256" key="4">
    <source>
        <dbReference type="ARBA" id="ARBA00022692"/>
    </source>
</evidence>
<comment type="subunit">
    <text evidence="9">Component of the Sec protein translocase complex. Heterotrimer consisting of SecY, SecE and SecG subunits. The heterotrimers can form oligomers, although 1 heterotrimer is thought to be able to translocate proteins. Interacts with the ribosome. Interacts with SecDF, and other proteins may be involved. Interacts with SecA.</text>
</comment>
<dbReference type="PANTHER" id="PTHR33910:SF1">
    <property type="entry name" value="PROTEIN TRANSLOCASE SUBUNIT SECE"/>
    <property type="match status" value="1"/>
</dbReference>
<comment type="similarity">
    <text evidence="9">Belongs to the SecE/SEC61-gamma family.</text>
</comment>
<dbReference type="HAMAP" id="MF_00422">
    <property type="entry name" value="SecE"/>
    <property type="match status" value="1"/>
</dbReference>
<dbReference type="GO" id="GO:0009306">
    <property type="term" value="P:protein secretion"/>
    <property type="evidence" value="ECO:0007669"/>
    <property type="project" value="UniProtKB-UniRule"/>
</dbReference>
<evidence type="ECO:0000256" key="1">
    <source>
        <dbReference type="ARBA" id="ARBA00004370"/>
    </source>
</evidence>
<evidence type="ECO:0000256" key="5">
    <source>
        <dbReference type="ARBA" id="ARBA00022927"/>
    </source>
</evidence>
<dbReference type="Gene3D" id="1.20.5.1030">
    <property type="entry name" value="Preprotein translocase secy subunit"/>
    <property type="match status" value="1"/>
</dbReference>
<evidence type="ECO:0000256" key="6">
    <source>
        <dbReference type="ARBA" id="ARBA00022989"/>
    </source>
</evidence>
<dbReference type="Pfam" id="PF00584">
    <property type="entry name" value="SecE"/>
    <property type="match status" value="1"/>
</dbReference>
<evidence type="ECO:0000313" key="11">
    <source>
        <dbReference type="EMBL" id="MDQ0367199.1"/>
    </source>
</evidence>
<reference evidence="11 12" key="1">
    <citation type="submission" date="2023-07" db="EMBL/GenBank/DDBJ databases">
        <title>Sequencing the genomes of 1000 actinobacteria strains.</title>
        <authorList>
            <person name="Klenk H.-P."/>
        </authorList>
    </citation>
    <scope>NUCLEOTIDE SEQUENCE [LARGE SCALE GENOMIC DNA]</scope>
    <source>
        <strain evidence="11 12">DSM 44709</strain>
    </source>
</reference>
<feature type="region of interest" description="Disordered" evidence="10">
    <location>
        <begin position="1"/>
        <end position="79"/>
    </location>
</feature>
<evidence type="ECO:0000256" key="7">
    <source>
        <dbReference type="ARBA" id="ARBA00023010"/>
    </source>
</evidence>
<dbReference type="GO" id="GO:0008320">
    <property type="term" value="F:protein transmembrane transporter activity"/>
    <property type="evidence" value="ECO:0007669"/>
    <property type="project" value="UniProtKB-UniRule"/>
</dbReference>
<dbReference type="GO" id="GO:0065002">
    <property type="term" value="P:intracellular protein transmembrane transport"/>
    <property type="evidence" value="ECO:0007669"/>
    <property type="project" value="UniProtKB-UniRule"/>
</dbReference>
<evidence type="ECO:0000256" key="2">
    <source>
        <dbReference type="ARBA" id="ARBA00022448"/>
    </source>
</evidence>
<sequence>MRLRLTNDPAMEEGEVAERKRRGEDPADDNLNDETFEDAVEDEDDVADEPVSRGGTATLSKAKTEAADSPSKEKKPRRGPFARLGRFFREVVAELRKVIWPTRNELLTYTAVVIVFVAVMMTIVALLDFGFAKGILAIFG</sequence>
<dbReference type="InterPro" id="IPR005807">
    <property type="entry name" value="SecE_bac"/>
</dbReference>
<keyword evidence="2 9" id="KW-0813">Transport</keyword>
<dbReference type="InterPro" id="IPR038379">
    <property type="entry name" value="SecE_sf"/>
</dbReference>
<proteinExistence type="inferred from homology"/>
<dbReference type="GO" id="GO:0006605">
    <property type="term" value="P:protein targeting"/>
    <property type="evidence" value="ECO:0007669"/>
    <property type="project" value="UniProtKB-UniRule"/>
</dbReference>
<dbReference type="GO" id="GO:0043952">
    <property type="term" value="P:protein transport by the Sec complex"/>
    <property type="evidence" value="ECO:0007669"/>
    <property type="project" value="UniProtKB-UniRule"/>
</dbReference>
<keyword evidence="8 9" id="KW-0472">Membrane</keyword>
<feature type="compositionally biased region" description="Acidic residues" evidence="10">
    <location>
        <begin position="26"/>
        <end position="48"/>
    </location>
</feature>
<comment type="subcellular location">
    <subcellularLocation>
        <location evidence="9">Cell membrane</location>
        <topology evidence="9">Single-pass membrane protein</topology>
    </subcellularLocation>
    <subcellularLocation>
        <location evidence="1">Membrane</location>
    </subcellularLocation>
</comment>
<dbReference type="Proteomes" id="UP001240236">
    <property type="component" value="Unassembled WGS sequence"/>
</dbReference>
<dbReference type="NCBIfam" id="TIGR00964">
    <property type="entry name" value="secE_bact"/>
    <property type="match status" value="1"/>
</dbReference>
<keyword evidence="4 9" id="KW-0812">Transmembrane</keyword>
<keyword evidence="5 9" id="KW-0653">Protein transport</keyword>
<keyword evidence="12" id="KW-1185">Reference proteome</keyword>
<evidence type="ECO:0000256" key="9">
    <source>
        <dbReference type="HAMAP-Rule" id="MF_00422"/>
    </source>
</evidence>
<dbReference type="InterPro" id="IPR001901">
    <property type="entry name" value="Translocase_SecE/Sec61-g"/>
</dbReference>
<keyword evidence="3 9" id="KW-1003">Cell membrane</keyword>
<keyword evidence="6 9" id="KW-1133">Transmembrane helix</keyword>
<evidence type="ECO:0000313" key="12">
    <source>
        <dbReference type="Proteomes" id="UP001240236"/>
    </source>
</evidence>
<gene>
    <name evidence="9" type="primary">secE</name>
    <name evidence="11" type="ORF">J2S42_003868</name>
</gene>
<comment type="function">
    <text evidence="9">Essential subunit of the Sec protein translocation channel SecYEG. Clamps together the 2 halves of SecY. May contact the channel plug during translocation.</text>
</comment>
<evidence type="ECO:0000256" key="3">
    <source>
        <dbReference type="ARBA" id="ARBA00022475"/>
    </source>
</evidence>
<organism evidence="11 12">
    <name type="scientific">Catenuloplanes indicus</name>
    <dbReference type="NCBI Taxonomy" id="137267"/>
    <lineage>
        <taxon>Bacteria</taxon>
        <taxon>Bacillati</taxon>
        <taxon>Actinomycetota</taxon>
        <taxon>Actinomycetes</taxon>
        <taxon>Micromonosporales</taxon>
        <taxon>Micromonosporaceae</taxon>
        <taxon>Catenuloplanes</taxon>
    </lineage>
</organism>
<feature type="compositionally biased region" description="Basic and acidic residues" evidence="10">
    <location>
        <begin position="62"/>
        <end position="73"/>
    </location>
</feature>
<keyword evidence="7 9" id="KW-0811">Translocation</keyword>
<evidence type="ECO:0000256" key="10">
    <source>
        <dbReference type="SAM" id="MobiDB-lite"/>
    </source>
</evidence>